<dbReference type="InterPro" id="IPR004529">
    <property type="entry name" value="Phe-tRNA-synth_IIc_asu"/>
</dbReference>
<comment type="subcellular location">
    <subcellularLocation>
        <location evidence="1 13">Cytoplasm</location>
    </subcellularLocation>
</comment>
<evidence type="ECO:0000256" key="2">
    <source>
        <dbReference type="ARBA" id="ARBA00010207"/>
    </source>
</evidence>
<dbReference type="NCBIfam" id="TIGR00468">
    <property type="entry name" value="pheS"/>
    <property type="match status" value="1"/>
</dbReference>
<organism evidence="14 15">
    <name type="scientific">Kushneria phosphatilytica</name>
    <dbReference type="NCBI Taxonomy" id="657387"/>
    <lineage>
        <taxon>Bacteria</taxon>
        <taxon>Pseudomonadati</taxon>
        <taxon>Pseudomonadota</taxon>
        <taxon>Gammaproteobacteria</taxon>
        <taxon>Oceanospirillales</taxon>
        <taxon>Halomonadaceae</taxon>
        <taxon>Kushneria</taxon>
    </lineage>
</organism>
<dbReference type="PANTHER" id="PTHR11538">
    <property type="entry name" value="PHENYLALANYL-TRNA SYNTHETASE"/>
    <property type="match status" value="1"/>
</dbReference>
<dbReference type="PANTHER" id="PTHR11538:SF41">
    <property type="entry name" value="PHENYLALANINE--TRNA LIGASE, MITOCHONDRIAL"/>
    <property type="match status" value="1"/>
</dbReference>
<keyword evidence="9 13" id="KW-0460">Magnesium</keyword>
<accession>A0A1S1NX84</accession>
<evidence type="ECO:0000256" key="6">
    <source>
        <dbReference type="ARBA" id="ARBA00022723"/>
    </source>
</evidence>
<evidence type="ECO:0000256" key="5">
    <source>
        <dbReference type="ARBA" id="ARBA00022598"/>
    </source>
</evidence>
<dbReference type="Proteomes" id="UP000322553">
    <property type="component" value="Chromosome"/>
</dbReference>
<dbReference type="EMBL" id="CP043420">
    <property type="protein sequence ID" value="QEL11172.1"/>
    <property type="molecule type" value="Genomic_DNA"/>
</dbReference>
<gene>
    <name evidence="13 14" type="primary">pheS</name>
    <name evidence="14" type="ORF">FY550_08505</name>
</gene>
<dbReference type="RefSeq" id="WP_070977523.1">
    <property type="nucleotide sequence ID" value="NZ_CP043420.1"/>
</dbReference>
<dbReference type="SUPFAM" id="SSF46589">
    <property type="entry name" value="tRNA-binding arm"/>
    <property type="match status" value="1"/>
</dbReference>
<keyword evidence="8 13" id="KW-0067">ATP-binding</keyword>
<dbReference type="GO" id="GO:0000287">
    <property type="term" value="F:magnesium ion binding"/>
    <property type="evidence" value="ECO:0007669"/>
    <property type="project" value="UniProtKB-UniRule"/>
</dbReference>
<keyword evidence="6 13" id="KW-0479">Metal-binding</keyword>
<sequence>MEHLSSLVAKARAAIEAAEDLATLDDIRVRYLGKKGELTALLKGLGKLPPEERPQAGEAINQAKQTLGSELEARRERLNAEAMEARLEAERLDVTLPGRKSVSGGLHPVTRTLQRIERLFAEIGFDVAEGPEIEDDYHNFEALNIPAHHPARAMHDTFYFDARHLLRTHTSPVQIRTMTEQTPPVRIVCPGRVYRHDSDLTHSPMFHQVEGLVVDEGISFSDLKGTIEAFLKAFFERDQLDVRFRPSYFPFTEPSAEVDIQCVMCSGHGCRVCSHTGWLEVMGCGMVHPNVFGHVNIDAGRYSGFAFGMGAERLAMLRYAVNDLRLFFDNDLRFLRQFG</sequence>
<dbReference type="InterPro" id="IPR002319">
    <property type="entry name" value="Phenylalanyl-tRNA_Synthase"/>
</dbReference>
<keyword evidence="11 13" id="KW-0030">Aminoacyl-tRNA synthetase</keyword>
<reference evidence="14 15" key="1">
    <citation type="submission" date="2019-08" db="EMBL/GenBank/DDBJ databases">
        <title>Complete genome sequence of Kushneria sp. YCWA18, a halophilic phosphate-solubilizing bacterium isolated from Daqiao saltern in China.</title>
        <authorList>
            <person name="Du G.-X."/>
            <person name="Qu L.-Y."/>
        </authorList>
    </citation>
    <scope>NUCLEOTIDE SEQUENCE [LARGE SCALE GENOMIC DNA]</scope>
    <source>
        <strain evidence="14 15">YCWA18</strain>
    </source>
</reference>
<dbReference type="Pfam" id="PF01409">
    <property type="entry name" value="tRNA-synt_2d"/>
    <property type="match status" value="1"/>
</dbReference>
<comment type="subunit">
    <text evidence="3 13">Tetramer of two alpha and two beta subunits.</text>
</comment>
<comment type="cofactor">
    <cofactor evidence="13">
        <name>Mg(2+)</name>
        <dbReference type="ChEBI" id="CHEBI:18420"/>
    </cofactor>
    <text evidence="13">Binds 2 magnesium ions per tetramer.</text>
</comment>
<keyword evidence="5 13" id="KW-0436">Ligase</keyword>
<evidence type="ECO:0000256" key="12">
    <source>
        <dbReference type="ARBA" id="ARBA00049255"/>
    </source>
</evidence>
<keyword evidence="10 13" id="KW-0648">Protein biosynthesis</keyword>
<dbReference type="STRING" id="657387.BH688_04755"/>
<evidence type="ECO:0000256" key="4">
    <source>
        <dbReference type="ARBA" id="ARBA00022490"/>
    </source>
</evidence>
<dbReference type="Pfam" id="PF02912">
    <property type="entry name" value="Phe_tRNA-synt_N"/>
    <property type="match status" value="1"/>
</dbReference>
<evidence type="ECO:0000256" key="3">
    <source>
        <dbReference type="ARBA" id="ARBA00011209"/>
    </source>
</evidence>
<dbReference type="AlphaFoldDB" id="A0A1S1NX84"/>
<evidence type="ECO:0000256" key="10">
    <source>
        <dbReference type="ARBA" id="ARBA00022917"/>
    </source>
</evidence>
<dbReference type="InterPro" id="IPR004188">
    <property type="entry name" value="Phe-tRNA_ligase_II_N"/>
</dbReference>
<dbReference type="InterPro" id="IPR022911">
    <property type="entry name" value="Phe_tRNA_ligase_alpha1_bac"/>
</dbReference>
<evidence type="ECO:0000256" key="9">
    <source>
        <dbReference type="ARBA" id="ARBA00022842"/>
    </source>
</evidence>
<evidence type="ECO:0000313" key="15">
    <source>
        <dbReference type="Proteomes" id="UP000322553"/>
    </source>
</evidence>
<dbReference type="FunFam" id="3.30.930.10:FF:000003">
    <property type="entry name" value="Phenylalanine--tRNA ligase alpha subunit"/>
    <property type="match status" value="1"/>
</dbReference>
<proteinExistence type="inferred from homology"/>
<dbReference type="InterPro" id="IPR010978">
    <property type="entry name" value="tRNA-bd_arm"/>
</dbReference>
<name>A0A1S1NX84_9GAMM</name>
<dbReference type="PROSITE" id="PS50862">
    <property type="entry name" value="AA_TRNA_LIGASE_II"/>
    <property type="match status" value="1"/>
</dbReference>
<comment type="catalytic activity">
    <reaction evidence="12 13">
        <text>tRNA(Phe) + L-phenylalanine + ATP = L-phenylalanyl-tRNA(Phe) + AMP + diphosphate + H(+)</text>
        <dbReference type="Rhea" id="RHEA:19413"/>
        <dbReference type="Rhea" id="RHEA-COMP:9668"/>
        <dbReference type="Rhea" id="RHEA-COMP:9699"/>
        <dbReference type="ChEBI" id="CHEBI:15378"/>
        <dbReference type="ChEBI" id="CHEBI:30616"/>
        <dbReference type="ChEBI" id="CHEBI:33019"/>
        <dbReference type="ChEBI" id="CHEBI:58095"/>
        <dbReference type="ChEBI" id="CHEBI:78442"/>
        <dbReference type="ChEBI" id="CHEBI:78531"/>
        <dbReference type="ChEBI" id="CHEBI:456215"/>
        <dbReference type="EC" id="6.1.1.20"/>
    </reaction>
</comment>
<keyword evidence="7 13" id="KW-0547">Nucleotide-binding</keyword>
<keyword evidence="15" id="KW-1185">Reference proteome</keyword>
<dbReference type="GO" id="GO:0000049">
    <property type="term" value="F:tRNA binding"/>
    <property type="evidence" value="ECO:0007669"/>
    <property type="project" value="InterPro"/>
</dbReference>
<evidence type="ECO:0000256" key="1">
    <source>
        <dbReference type="ARBA" id="ARBA00004496"/>
    </source>
</evidence>
<dbReference type="Gene3D" id="3.30.930.10">
    <property type="entry name" value="Bira Bifunctional Protein, Domain 2"/>
    <property type="match status" value="1"/>
</dbReference>
<dbReference type="SUPFAM" id="SSF55681">
    <property type="entry name" value="Class II aaRS and biotin synthetases"/>
    <property type="match status" value="1"/>
</dbReference>
<evidence type="ECO:0000256" key="8">
    <source>
        <dbReference type="ARBA" id="ARBA00022840"/>
    </source>
</evidence>
<keyword evidence="4 13" id="KW-0963">Cytoplasm</keyword>
<evidence type="ECO:0000313" key="14">
    <source>
        <dbReference type="EMBL" id="QEL11172.1"/>
    </source>
</evidence>
<dbReference type="HAMAP" id="MF_00281">
    <property type="entry name" value="Phe_tRNA_synth_alpha1"/>
    <property type="match status" value="1"/>
</dbReference>
<dbReference type="GO" id="GO:0004826">
    <property type="term" value="F:phenylalanine-tRNA ligase activity"/>
    <property type="evidence" value="ECO:0007669"/>
    <property type="project" value="UniProtKB-UniRule"/>
</dbReference>
<evidence type="ECO:0000256" key="7">
    <source>
        <dbReference type="ARBA" id="ARBA00022741"/>
    </source>
</evidence>
<dbReference type="GO" id="GO:0005737">
    <property type="term" value="C:cytoplasm"/>
    <property type="evidence" value="ECO:0007669"/>
    <property type="project" value="UniProtKB-SubCell"/>
</dbReference>
<feature type="binding site" evidence="13">
    <location>
        <position position="253"/>
    </location>
    <ligand>
        <name>Mg(2+)</name>
        <dbReference type="ChEBI" id="CHEBI:18420"/>
        <note>shared with beta subunit</note>
    </ligand>
</feature>
<dbReference type="CDD" id="cd00496">
    <property type="entry name" value="PheRS_alpha_core"/>
    <property type="match status" value="1"/>
</dbReference>
<dbReference type="OrthoDB" id="9800719at2"/>
<dbReference type="GO" id="GO:0006432">
    <property type="term" value="P:phenylalanyl-tRNA aminoacylation"/>
    <property type="evidence" value="ECO:0007669"/>
    <property type="project" value="UniProtKB-UniRule"/>
</dbReference>
<dbReference type="InterPro" id="IPR006195">
    <property type="entry name" value="aa-tRNA-synth_II"/>
</dbReference>
<dbReference type="EC" id="6.1.1.20" evidence="13"/>
<evidence type="ECO:0000256" key="11">
    <source>
        <dbReference type="ARBA" id="ARBA00023146"/>
    </source>
</evidence>
<comment type="similarity">
    <text evidence="2 13">Belongs to the class-II aminoacyl-tRNA synthetase family. Phe-tRNA synthetase alpha subunit type 1 subfamily.</text>
</comment>
<evidence type="ECO:0000256" key="13">
    <source>
        <dbReference type="HAMAP-Rule" id="MF_00281"/>
    </source>
</evidence>
<protein>
    <recommendedName>
        <fullName evidence="13">Phenylalanine--tRNA ligase alpha subunit</fullName>
        <ecNumber evidence="13">6.1.1.20</ecNumber>
    </recommendedName>
    <alternativeName>
        <fullName evidence="13">Phenylalanyl-tRNA synthetase alpha subunit</fullName>
        <shortName evidence="13">PheRS</shortName>
    </alternativeName>
</protein>
<dbReference type="KEGG" id="kuy:FY550_08505"/>
<dbReference type="InterPro" id="IPR045864">
    <property type="entry name" value="aa-tRNA-synth_II/BPL/LPL"/>
</dbReference>
<dbReference type="GO" id="GO:0005524">
    <property type="term" value="F:ATP binding"/>
    <property type="evidence" value="ECO:0007669"/>
    <property type="project" value="UniProtKB-UniRule"/>
</dbReference>